<dbReference type="STRING" id="640635.SAMN04489806_1247"/>
<evidence type="ECO:0000313" key="2">
    <source>
        <dbReference type="Proteomes" id="UP000199183"/>
    </source>
</evidence>
<reference evidence="1 2" key="1">
    <citation type="submission" date="2016-10" db="EMBL/GenBank/DDBJ databases">
        <authorList>
            <person name="de Groot N.N."/>
        </authorList>
    </citation>
    <scope>NUCLEOTIDE SEQUENCE [LARGE SCALE GENOMIC DNA]</scope>
    <source>
        <strain evidence="1 2">DSM 21799</strain>
    </source>
</reference>
<dbReference type="RefSeq" id="WP_091181461.1">
    <property type="nucleotide sequence ID" value="NZ_FNRY01000001.1"/>
</dbReference>
<dbReference type="Proteomes" id="UP000199183">
    <property type="component" value="Unassembled WGS sequence"/>
</dbReference>
<organism evidence="1 2">
    <name type="scientific">Paramicrobacterium humi</name>
    <dbReference type="NCBI Taxonomy" id="640635"/>
    <lineage>
        <taxon>Bacteria</taxon>
        <taxon>Bacillati</taxon>
        <taxon>Actinomycetota</taxon>
        <taxon>Actinomycetes</taxon>
        <taxon>Micrococcales</taxon>
        <taxon>Microbacteriaceae</taxon>
        <taxon>Paramicrobacterium</taxon>
    </lineage>
</organism>
<evidence type="ECO:0000313" key="1">
    <source>
        <dbReference type="EMBL" id="SEB60220.1"/>
    </source>
</evidence>
<keyword evidence="2" id="KW-1185">Reference proteome</keyword>
<name>A0A1H4KNY4_9MICO</name>
<dbReference type="EMBL" id="FNRY01000001">
    <property type="protein sequence ID" value="SEB60220.1"/>
    <property type="molecule type" value="Genomic_DNA"/>
</dbReference>
<protein>
    <submittedName>
        <fullName evidence="1">Uncharacterized protein</fullName>
    </submittedName>
</protein>
<sequence length="60" mass="6358">MDIMNCPECGEVTVRAGLAYWPGFDEPVMVIECSDESCGWIAIDDESAFVVTGRAAASAA</sequence>
<dbReference type="AlphaFoldDB" id="A0A1H4KNY4"/>
<accession>A0A1H4KNY4</accession>
<proteinExistence type="predicted"/>
<gene>
    <name evidence="1" type="ORF">SAMN04489806_1247</name>
</gene>
<dbReference type="OrthoDB" id="5120762at2"/>